<dbReference type="EMBL" id="JAFREP010000040">
    <property type="protein sequence ID" value="MBO1322675.1"/>
    <property type="molecule type" value="Genomic_DNA"/>
</dbReference>
<evidence type="ECO:0000259" key="1">
    <source>
        <dbReference type="PROSITE" id="PS51186"/>
    </source>
</evidence>
<dbReference type="PROSITE" id="PS51186">
    <property type="entry name" value="GNAT"/>
    <property type="match status" value="1"/>
</dbReference>
<dbReference type="Proteomes" id="UP000664417">
    <property type="component" value="Unassembled WGS sequence"/>
</dbReference>
<dbReference type="GO" id="GO:0016747">
    <property type="term" value="F:acyltransferase activity, transferring groups other than amino-acyl groups"/>
    <property type="evidence" value="ECO:0007669"/>
    <property type="project" value="InterPro"/>
</dbReference>
<organism evidence="2 3">
    <name type="scientific">Acanthopleuribacter pedis</name>
    <dbReference type="NCBI Taxonomy" id="442870"/>
    <lineage>
        <taxon>Bacteria</taxon>
        <taxon>Pseudomonadati</taxon>
        <taxon>Acidobacteriota</taxon>
        <taxon>Holophagae</taxon>
        <taxon>Acanthopleuribacterales</taxon>
        <taxon>Acanthopleuribacteraceae</taxon>
        <taxon>Acanthopleuribacter</taxon>
    </lineage>
</organism>
<evidence type="ECO:0000313" key="2">
    <source>
        <dbReference type="EMBL" id="MBO1322675.1"/>
    </source>
</evidence>
<dbReference type="RefSeq" id="WP_207862648.1">
    <property type="nucleotide sequence ID" value="NZ_JAFREP010000040.1"/>
</dbReference>
<comment type="caution">
    <text evidence="2">The sequence shown here is derived from an EMBL/GenBank/DDBJ whole genome shotgun (WGS) entry which is preliminary data.</text>
</comment>
<dbReference type="SUPFAM" id="SSF55729">
    <property type="entry name" value="Acyl-CoA N-acyltransferases (Nat)"/>
    <property type="match status" value="1"/>
</dbReference>
<name>A0A8J7QR54_9BACT</name>
<dbReference type="Pfam" id="PF00583">
    <property type="entry name" value="Acetyltransf_1"/>
    <property type="match status" value="1"/>
</dbReference>
<gene>
    <name evidence="2" type="ORF">J3U88_29645</name>
</gene>
<dbReference type="CDD" id="cd04301">
    <property type="entry name" value="NAT_SF"/>
    <property type="match status" value="1"/>
</dbReference>
<sequence length="177" mass="20120">MSAVRIGKAGPDQAVALQAFVERTFRDTYREHNTAEDMEQYVAESFGLDRVRAELHDADITYLILEKDHAVAGYAKLNRGEPTAVTLASQPNLELCRFYIDQPFHGQGLAQKLMEHCFAATRGQGYRGIWLGVWSQNHRALRYYAKEGFEKVGSQIFVLGRDEQLDYILYAGQDRSI</sequence>
<dbReference type="PANTHER" id="PTHR43617">
    <property type="entry name" value="L-AMINO ACID N-ACETYLTRANSFERASE"/>
    <property type="match status" value="1"/>
</dbReference>
<keyword evidence="3" id="KW-1185">Reference proteome</keyword>
<evidence type="ECO:0000313" key="3">
    <source>
        <dbReference type="Proteomes" id="UP000664417"/>
    </source>
</evidence>
<dbReference type="Gene3D" id="3.40.630.30">
    <property type="match status" value="1"/>
</dbReference>
<reference evidence="2" key="1">
    <citation type="submission" date="2021-03" db="EMBL/GenBank/DDBJ databases">
        <authorList>
            <person name="Wang G."/>
        </authorList>
    </citation>
    <scope>NUCLEOTIDE SEQUENCE</scope>
    <source>
        <strain evidence="2">KCTC 12899</strain>
    </source>
</reference>
<feature type="domain" description="N-acetyltransferase" evidence="1">
    <location>
        <begin position="4"/>
        <end position="172"/>
    </location>
</feature>
<dbReference type="InterPro" id="IPR016181">
    <property type="entry name" value="Acyl_CoA_acyltransferase"/>
</dbReference>
<dbReference type="InterPro" id="IPR050276">
    <property type="entry name" value="MshD_Acetyltransferase"/>
</dbReference>
<proteinExistence type="predicted"/>
<dbReference type="AlphaFoldDB" id="A0A8J7QR54"/>
<protein>
    <submittedName>
        <fullName evidence="2">GNAT family N-acetyltransferase</fullName>
    </submittedName>
</protein>
<accession>A0A8J7QR54</accession>
<dbReference type="PANTHER" id="PTHR43617:SF33">
    <property type="entry name" value="SPORE COAT POLYSACCHARIDE BIOSYNTHESIS PROTEIN SPSD"/>
    <property type="match status" value="1"/>
</dbReference>
<dbReference type="InterPro" id="IPR000182">
    <property type="entry name" value="GNAT_dom"/>
</dbReference>